<protein>
    <submittedName>
        <fullName evidence="1">Uncharacterized protein</fullName>
    </submittedName>
</protein>
<dbReference type="Proteomes" id="UP001056120">
    <property type="component" value="Linkage Group LG18"/>
</dbReference>
<gene>
    <name evidence="1" type="ORF">L1987_54815</name>
</gene>
<evidence type="ECO:0000313" key="2">
    <source>
        <dbReference type="Proteomes" id="UP001056120"/>
    </source>
</evidence>
<comment type="caution">
    <text evidence="1">The sequence shown here is derived from an EMBL/GenBank/DDBJ whole genome shotgun (WGS) entry which is preliminary data.</text>
</comment>
<evidence type="ECO:0000313" key="1">
    <source>
        <dbReference type="EMBL" id="KAI3755022.1"/>
    </source>
</evidence>
<sequence length="799" mass="87720">MNGILVLECKDCCNVVKEEAVDERVEKGKETKFYGCMHLGKIEMKPRLAKEMNGILVVKCKDSCNVVKEEAVGGRVHLLTIPCLSLTINLVANGMNGILVLECKDGCNMLKEEAVGGRVRLLTIPCVSPTIKLIEMKPRVAKGMNGILVLECKDGCNVVKEEAVGGRVQEGKETKFYGCMHWGKIEMKPRVAKGMNGILVLECKDGCNVVKEEAMGGRVRLLTIPCVSHTIKLIEMKHRLAKEMNGILVVKCKDGCNVVKEEAVGGRVRLLTIPFLSPTINLIEMKPQVAKGMNGILVLECKDGCNMLKEEAVGGRVRLLTIPCVSPTIKLIEMKPRVAKGMNGILVLECKDGCNVVKEEAVGGRIEMKPRVAKGMNGIHVLECKDGCNVVKEEAMGGRVRLLTIPCVSPTIKLIEMKPRLAKEMNGILVVKCKDGCNVVKEEAVGGRCKDGCNVVKEEAMGGRVRLLTIPCVSPTIKLIEMKPRLAKEMNGILVVKCKDGCNVVKEEAVGGRIEMKPRVANGMNGIPVLECKDGCNMVKEEAVGVRVQEGKETKFYGCMHWGKIEMKPRVAKVMNGILVLERKDGCNVVKEEAVGGRIEMKPRVAKGMNGILVLECKDGFNMVKEEAVGGGVQKGKETNFYGCMHWGKIEMKPWVAKEMNGILVLKCKDGCNVVKDEALGGRVRLLTIPCVSPTIKLKKEKKLNFMDVCIGEDRDETLEMKPRVAKEMNGILVLKCKDGCNVVKEEALGGRVRLLTRPCVSPTIKLKKEKKLNFMDACIGEDRDETASGERNEWYSCS</sequence>
<reference evidence="1 2" key="2">
    <citation type="journal article" date="2022" name="Mol. Ecol. Resour.">
        <title>The genomes of chicory, endive, great burdock and yacon provide insights into Asteraceae paleo-polyploidization history and plant inulin production.</title>
        <authorList>
            <person name="Fan W."/>
            <person name="Wang S."/>
            <person name="Wang H."/>
            <person name="Wang A."/>
            <person name="Jiang F."/>
            <person name="Liu H."/>
            <person name="Zhao H."/>
            <person name="Xu D."/>
            <person name="Zhang Y."/>
        </authorList>
    </citation>
    <scope>NUCLEOTIDE SEQUENCE [LARGE SCALE GENOMIC DNA]</scope>
    <source>
        <strain evidence="2">cv. Yunnan</strain>
        <tissue evidence="1">Leaves</tissue>
    </source>
</reference>
<accession>A0ACB9E987</accession>
<keyword evidence="2" id="KW-1185">Reference proteome</keyword>
<proteinExistence type="predicted"/>
<organism evidence="1 2">
    <name type="scientific">Smallanthus sonchifolius</name>
    <dbReference type="NCBI Taxonomy" id="185202"/>
    <lineage>
        <taxon>Eukaryota</taxon>
        <taxon>Viridiplantae</taxon>
        <taxon>Streptophyta</taxon>
        <taxon>Embryophyta</taxon>
        <taxon>Tracheophyta</taxon>
        <taxon>Spermatophyta</taxon>
        <taxon>Magnoliopsida</taxon>
        <taxon>eudicotyledons</taxon>
        <taxon>Gunneridae</taxon>
        <taxon>Pentapetalae</taxon>
        <taxon>asterids</taxon>
        <taxon>campanulids</taxon>
        <taxon>Asterales</taxon>
        <taxon>Asteraceae</taxon>
        <taxon>Asteroideae</taxon>
        <taxon>Heliantheae alliance</taxon>
        <taxon>Millerieae</taxon>
        <taxon>Smallanthus</taxon>
    </lineage>
</organism>
<reference evidence="2" key="1">
    <citation type="journal article" date="2022" name="Mol. Ecol. Resour.">
        <title>The genomes of chicory, endive, great burdock and yacon provide insights into Asteraceae palaeo-polyploidization history and plant inulin production.</title>
        <authorList>
            <person name="Fan W."/>
            <person name="Wang S."/>
            <person name="Wang H."/>
            <person name="Wang A."/>
            <person name="Jiang F."/>
            <person name="Liu H."/>
            <person name="Zhao H."/>
            <person name="Xu D."/>
            <person name="Zhang Y."/>
        </authorList>
    </citation>
    <scope>NUCLEOTIDE SEQUENCE [LARGE SCALE GENOMIC DNA]</scope>
    <source>
        <strain evidence="2">cv. Yunnan</strain>
    </source>
</reference>
<dbReference type="EMBL" id="CM042035">
    <property type="protein sequence ID" value="KAI3755022.1"/>
    <property type="molecule type" value="Genomic_DNA"/>
</dbReference>
<name>A0ACB9E987_9ASTR</name>